<reference evidence="1 2" key="1">
    <citation type="submission" date="2018-12" db="EMBL/GenBank/DDBJ databases">
        <title>Complete genome sequence of Streptomyces ficellus NRRL8067, the producer of ficellomycin, feldamycin and nojirimycin.</title>
        <authorList>
            <person name="Zhang H."/>
            <person name="Yue R."/>
            <person name="Liu Y."/>
            <person name="Li M."/>
            <person name="Mu H."/>
            <person name="Zhang J."/>
        </authorList>
    </citation>
    <scope>NUCLEOTIDE SEQUENCE [LARGE SCALE GENOMIC DNA]</scope>
    <source>
        <strain evidence="1 2">NRRL 8067</strain>
    </source>
</reference>
<dbReference type="RefSeq" id="WP_156696056.1">
    <property type="nucleotide sequence ID" value="NZ_CP034279.1"/>
</dbReference>
<dbReference type="AlphaFoldDB" id="A0A6I6FRE1"/>
<sequence>MVKTKREVDTYTCPACKQEVPAVATRHKTLGVFVPTWGPGACENAQCPDYRLDPRRKPHTRR</sequence>
<dbReference type="Proteomes" id="UP000422572">
    <property type="component" value="Chromosome"/>
</dbReference>
<organism evidence="1 2">
    <name type="scientific">Streptomyces ficellus</name>
    <dbReference type="NCBI Taxonomy" id="1977088"/>
    <lineage>
        <taxon>Bacteria</taxon>
        <taxon>Bacillati</taxon>
        <taxon>Actinomycetota</taxon>
        <taxon>Actinomycetes</taxon>
        <taxon>Kitasatosporales</taxon>
        <taxon>Streptomycetaceae</taxon>
        <taxon>Streptomyces</taxon>
    </lineage>
</organism>
<accession>A0A6I6FRE1</accession>
<evidence type="ECO:0000313" key="2">
    <source>
        <dbReference type="Proteomes" id="UP000422572"/>
    </source>
</evidence>
<keyword evidence="2" id="KW-1185">Reference proteome</keyword>
<dbReference type="OrthoDB" id="4326748at2"/>
<proteinExistence type="predicted"/>
<gene>
    <name evidence="1" type="ORF">EIZ62_31710</name>
</gene>
<dbReference type="KEGG" id="sfic:EIZ62_31710"/>
<name>A0A6I6FRE1_9ACTN</name>
<evidence type="ECO:0000313" key="1">
    <source>
        <dbReference type="EMBL" id="QGV82315.1"/>
    </source>
</evidence>
<dbReference type="EMBL" id="CP034279">
    <property type="protein sequence ID" value="QGV82315.1"/>
    <property type="molecule type" value="Genomic_DNA"/>
</dbReference>
<protein>
    <submittedName>
        <fullName evidence="1">Uncharacterized protein</fullName>
    </submittedName>
</protein>